<keyword evidence="4" id="KW-0597">Phosphoprotein</keyword>
<evidence type="ECO:0000259" key="13">
    <source>
        <dbReference type="PROSITE" id="PS50885"/>
    </source>
</evidence>
<evidence type="ECO:0000256" key="9">
    <source>
        <dbReference type="ARBA" id="ARBA00023012"/>
    </source>
</evidence>
<evidence type="ECO:0000256" key="6">
    <source>
        <dbReference type="ARBA" id="ARBA00022692"/>
    </source>
</evidence>
<dbReference type="SMART" id="SM00388">
    <property type="entry name" value="HisKA"/>
    <property type="match status" value="1"/>
</dbReference>
<keyword evidence="15" id="KW-1185">Reference proteome</keyword>
<dbReference type="Proteomes" id="UP000268844">
    <property type="component" value="Unassembled WGS sequence"/>
</dbReference>
<dbReference type="InterPro" id="IPR003594">
    <property type="entry name" value="HATPase_dom"/>
</dbReference>
<proteinExistence type="predicted"/>
<reference evidence="14 15" key="1">
    <citation type="submission" date="2018-12" db="EMBL/GenBank/DDBJ databases">
        <authorList>
            <person name="Criscuolo A."/>
        </authorList>
    </citation>
    <scope>NUCLEOTIDE SEQUENCE [LARGE SCALE GENOMIC DNA]</scope>
    <source>
        <strain evidence="14">ACIP1116281</strain>
    </source>
</reference>
<keyword evidence="6 11" id="KW-0812">Transmembrane</keyword>
<dbReference type="PANTHER" id="PTHR45436">
    <property type="entry name" value="SENSOR HISTIDINE KINASE YKOH"/>
    <property type="match status" value="1"/>
</dbReference>
<feature type="domain" description="Histidine kinase" evidence="12">
    <location>
        <begin position="247"/>
        <end position="433"/>
    </location>
</feature>
<evidence type="ECO:0000256" key="5">
    <source>
        <dbReference type="ARBA" id="ARBA00022679"/>
    </source>
</evidence>
<evidence type="ECO:0000313" key="14">
    <source>
        <dbReference type="EMBL" id="VDS05032.1"/>
    </source>
</evidence>
<protein>
    <recommendedName>
        <fullName evidence="3">histidine kinase</fullName>
        <ecNumber evidence="3">2.7.13.3</ecNumber>
    </recommendedName>
</protein>
<dbReference type="InterPro" id="IPR005467">
    <property type="entry name" value="His_kinase_dom"/>
</dbReference>
<comment type="subcellular location">
    <subcellularLocation>
        <location evidence="2">Membrane</location>
        <topology evidence="2">Multi-pass membrane protein</topology>
    </subcellularLocation>
</comment>
<comment type="catalytic activity">
    <reaction evidence="1">
        <text>ATP + protein L-histidine = ADP + protein N-phospho-L-histidine.</text>
        <dbReference type="EC" id="2.7.13.3"/>
    </reaction>
</comment>
<dbReference type="InterPro" id="IPR036890">
    <property type="entry name" value="HATPase_C_sf"/>
</dbReference>
<dbReference type="InterPro" id="IPR003660">
    <property type="entry name" value="HAMP_dom"/>
</dbReference>
<evidence type="ECO:0000313" key="15">
    <source>
        <dbReference type="Proteomes" id="UP000268844"/>
    </source>
</evidence>
<dbReference type="InterPro" id="IPR003661">
    <property type="entry name" value="HisK_dim/P_dom"/>
</dbReference>
<evidence type="ECO:0000256" key="4">
    <source>
        <dbReference type="ARBA" id="ARBA00022553"/>
    </source>
</evidence>
<dbReference type="PANTHER" id="PTHR45436:SF15">
    <property type="entry name" value="SENSOR HISTIDINE KINASE CUSS"/>
    <property type="match status" value="1"/>
</dbReference>
<keyword evidence="10 11" id="KW-0472">Membrane</keyword>
<keyword evidence="9" id="KW-0902">Two-component regulatory system</keyword>
<dbReference type="EC" id="2.7.13.3" evidence="3"/>
<gene>
    <name evidence="14" type="primary">basS</name>
    <name evidence="14" type="ORF">DEVEQU_02173</name>
</gene>
<evidence type="ECO:0000256" key="7">
    <source>
        <dbReference type="ARBA" id="ARBA00022777"/>
    </source>
</evidence>
<organism evidence="14 15">
    <name type="scientific">Devosia equisanguinis</name>
    <dbReference type="NCBI Taxonomy" id="2490941"/>
    <lineage>
        <taxon>Bacteria</taxon>
        <taxon>Pseudomonadati</taxon>
        <taxon>Pseudomonadota</taxon>
        <taxon>Alphaproteobacteria</taxon>
        <taxon>Hyphomicrobiales</taxon>
        <taxon>Devosiaceae</taxon>
        <taxon>Devosia</taxon>
    </lineage>
</organism>
<dbReference type="Gene3D" id="1.10.287.130">
    <property type="match status" value="1"/>
</dbReference>
<evidence type="ECO:0000256" key="1">
    <source>
        <dbReference type="ARBA" id="ARBA00000085"/>
    </source>
</evidence>
<dbReference type="PROSITE" id="PS50109">
    <property type="entry name" value="HIS_KIN"/>
    <property type="match status" value="1"/>
</dbReference>
<dbReference type="OrthoDB" id="9809329at2"/>
<keyword evidence="8 11" id="KW-1133">Transmembrane helix</keyword>
<dbReference type="InterPro" id="IPR050428">
    <property type="entry name" value="TCS_sensor_his_kinase"/>
</dbReference>
<dbReference type="CDD" id="cd00082">
    <property type="entry name" value="HisKA"/>
    <property type="match status" value="1"/>
</dbReference>
<evidence type="ECO:0000256" key="10">
    <source>
        <dbReference type="ARBA" id="ARBA00023136"/>
    </source>
</evidence>
<accession>A0A3S4CSQ8</accession>
<keyword evidence="7" id="KW-0418">Kinase</keyword>
<dbReference type="RefSeq" id="WP_126150577.1">
    <property type="nucleotide sequence ID" value="NZ_JBHTMH010000001.1"/>
</dbReference>
<dbReference type="Gene3D" id="3.30.565.10">
    <property type="entry name" value="Histidine kinase-like ATPase, C-terminal domain"/>
    <property type="match status" value="1"/>
</dbReference>
<dbReference type="GO" id="GO:0005886">
    <property type="term" value="C:plasma membrane"/>
    <property type="evidence" value="ECO:0007669"/>
    <property type="project" value="TreeGrafter"/>
</dbReference>
<evidence type="ECO:0000256" key="11">
    <source>
        <dbReference type="SAM" id="Phobius"/>
    </source>
</evidence>
<name>A0A3S4CSQ8_9HYPH</name>
<evidence type="ECO:0000256" key="8">
    <source>
        <dbReference type="ARBA" id="ARBA00022989"/>
    </source>
</evidence>
<evidence type="ECO:0000259" key="12">
    <source>
        <dbReference type="PROSITE" id="PS50109"/>
    </source>
</evidence>
<dbReference type="AlphaFoldDB" id="A0A3S4CSQ8"/>
<dbReference type="Pfam" id="PF02518">
    <property type="entry name" value="HATPase_c"/>
    <property type="match status" value="1"/>
</dbReference>
<dbReference type="InterPro" id="IPR036097">
    <property type="entry name" value="HisK_dim/P_sf"/>
</dbReference>
<dbReference type="GO" id="GO:0000155">
    <property type="term" value="F:phosphorelay sensor kinase activity"/>
    <property type="evidence" value="ECO:0007669"/>
    <property type="project" value="InterPro"/>
</dbReference>
<dbReference type="SUPFAM" id="SSF47384">
    <property type="entry name" value="Homodimeric domain of signal transducing histidine kinase"/>
    <property type="match status" value="1"/>
</dbReference>
<feature type="domain" description="HAMP" evidence="13">
    <location>
        <begin position="186"/>
        <end position="239"/>
    </location>
</feature>
<dbReference type="PROSITE" id="PS50885">
    <property type="entry name" value="HAMP"/>
    <property type="match status" value="1"/>
</dbReference>
<keyword evidence="5 14" id="KW-0808">Transferase</keyword>
<dbReference type="SMART" id="SM00387">
    <property type="entry name" value="HATPase_c"/>
    <property type="match status" value="1"/>
</dbReference>
<dbReference type="EMBL" id="UZWD01000026">
    <property type="protein sequence ID" value="VDS05032.1"/>
    <property type="molecule type" value="Genomic_DNA"/>
</dbReference>
<evidence type="ECO:0000256" key="3">
    <source>
        <dbReference type="ARBA" id="ARBA00012438"/>
    </source>
</evidence>
<sequence>MSRPLWQLAATRIIAFGFLAALAQMAVVFSDYYFNDEELGRLLVEQQVDMLSEGAASVSGRIGYALPDEMEELFAPGTGYFARVRTADGAVLFSACDTACEEHFLPLSVRPPDFWVRVITPGKPLHVAGGGRVERDGKPLLIEFATMGDRDGLVWGVFWHEVLDHLIVPMSILLVFVIGGTIVSIRSALRPVKAAASAADRLDPLQLGEGLPIAGMPEEVGHLTRAVNRAFARSGELIRSQRVLTSAIAHEVRTPLSIIKLELSSLDHSTARRAEAQVDELSDFVAQLTALARLEALEADQFVATDLGLLGEELVGVIAPWVLSRGDSIAFENEGADSVRIAPNLVRDACRNLIENAVRHTPPGTTIVVRAGPGPVIAVIDMAPSGAGAAPLSEGLGIGLTVVERVLHLNGAVLAKHMSASGMTVTITFDANFRNGEAK</sequence>
<feature type="transmembrane region" description="Helical" evidence="11">
    <location>
        <begin position="166"/>
        <end position="185"/>
    </location>
</feature>
<dbReference type="SUPFAM" id="SSF55874">
    <property type="entry name" value="ATPase domain of HSP90 chaperone/DNA topoisomerase II/histidine kinase"/>
    <property type="match status" value="1"/>
</dbReference>
<evidence type="ECO:0000256" key="2">
    <source>
        <dbReference type="ARBA" id="ARBA00004141"/>
    </source>
</evidence>